<dbReference type="SUPFAM" id="SSF48498">
    <property type="entry name" value="Tetracyclin repressor-like, C-terminal domain"/>
    <property type="match status" value="1"/>
</dbReference>
<keyword evidence="1 2" id="KW-0238">DNA-binding</keyword>
<evidence type="ECO:0000259" key="3">
    <source>
        <dbReference type="PROSITE" id="PS50977"/>
    </source>
</evidence>
<protein>
    <submittedName>
        <fullName evidence="4">TetR/AcrR family transcriptional regulator</fullName>
    </submittedName>
</protein>
<dbReference type="Proteomes" id="UP000809621">
    <property type="component" value="Unassembled WGS sequence"/>
</dbReference>
<sequence length="189" mass="21177">MAVNDKKRGRPRAKQTQLSADVVLGMAKSLMKSEGKVPSIRLLAKELNVDPMAIYHYFKNKNALLESLTSSLVEEIYQPSQNADWQQELLHLSVSYIELLREYRGLLTTMLSMKSGGPAHVFTSRYLALIRPLELSERIEKDCLDLLADYLHGFALSISCCEDQSLIKTDMIKGPMSLIVASLEASKSN</sequence>
<evidence type="ECO:0000313" key="5">
    <source>
        <dbReference type="Proteomes" id="UP000809621"/>
    </source>
</evidence>
<evidence type="ECO:0000256" key="2">
    <source>
        <dbReference type="PROSITE-ProRule" id="PRU00335"/>
    </source>
</evidence>
<dbReference type="Pfam" id="PF00440">
    <property type="entry name" value="TetR_N"/>
    <property type="match status" value="1"/>
</dbReference>
<dbReference type="EMBL" id="JAFEUM010000001">
    <property type="protein sequence ID" value="MBM7035246.1"/>
    <property type="molecule type" value="Genomic_DNA"/>
</dbReference>
<dbReference type="Gene3D" id="1.10.357.10">
    <property type="entry name" value="Tetracycline Repressor, domain 2"/>
    <property type="match status" value="1"/>
</dbReference>
<feature type="DNA-binding region" description="H-T-H motif" evidence="2">
    <location>
        <begin position="39"/>
        <end position="58"/>
    </location>
</feature>
<feature type="domain" description="HTH tetR-type" evidence="3">
    <location>
        <begin position="17"/>
        <end position="76"/>
    </location>
</feature>
<organism evidence="4 5">
    <name type="scientific">Vibrio ulleungensis</name>
    <dbReference type="NCBI Taxonomy" id="2807619"/>
    <lineage>
        <taxon>Bacteria</taxon>
        <taxon>Pseudomonadati</taxon>
        <taxon>Pseudomonadota</taxon>
        <taxon>Gammaproteobacteria</taxon>
        <taxon>Vibrionales</taxon>
        <taxon>Vibrionaceae</taxon>
        <taxon>Vibrio</taxon>
    </lineage>
</organism>
<dbReference type="PROSITE" id="PS50977">
    <property type="entry name" value="HTH_TETR_2"/>
    <property type="match status" value="1"/>
</dbReference>
<dbReference type="PRINTS" id="PR00455">
    <property type="entry name" value="HTHTETR"/>
</dbReference>
<dbReference type="InterPro" id="IPR036271">
    <property type="entry name" value="Tet_transcr_reg_TetR-rel_C_sf"/>
</dbReference>
<keyword evidence="5" id="KW-1185">Reference proteome</keyword>
<dbReference type="InterPro" id="IPR009057">
    <property type="entry name" value="Homeodomain-like_sf"/>
</dbReference>
<reference evidence="4 5" key="1">
    <citation type="submission" date="2021-02" db="EMBL/GenBank/DDBJ databases">
        <authorList>
            <person name="Park J.-S."/>
        </authorList>
    </citation>
    <scope>NUCLEOTIDE SEQUENCE [LARGE SCALE GENOMIC DNA]</scope>
    <source>
        <strain evidence="4 5">188UL20-2</strain>
    </source>
</reference>
<dbReference type="InterPro" id="IPR001647">
    <property type="entry name" value="HTH_TetR"/>
</dbReference>
<evidence type="ECO:0000313" key="4">
    <source>
        <dbReference type="EMBL" id="MBM7035246.1"/>
    </source>
</evidence>
<gene>
    <name evidence="4" type="ORF">JQC93_02400</name>
</gene>
<dbReference type="SUPFAM" id="SSF46689">
    <property type="entry name" value="Homeodomain-like"/>
    <property type="match status" value="1"/>
</dbReference>
<dbReference type="RefSeq" id="WP_205156861.1">
    <property type="nucleotide sequence ID" value="NZ_JAFEUM010000001.1"/>
</dbReference>
<accession>A0ABS2HDU1</accession>
<evidence type="ECO:0000256" key="1">
    <source>
        <dbReference type="ARBA" id="ARBA00023125"/>
    </source>
</evidence>
<name>A0ABS2HDU1_9VIBR</name>
<proteinExistence type="predicted"/>
<comment type="caution">
    <text evidence="4">The sequence shown here is derived from an EMBL/GenBank/DDBJ whole genome shotgun (WGS) entry which is preliminary data.</text>
</comment>